<organism evidence="2 3">
    <name type="scientific">Aspergillus pseudodeflectus</name>
    <dbReference type="NCBI Taxonomy" id="176178"/>
    <lineage>
        <taxon>Eukaryota</taxon>
        <taxon>Fungi</taxon>
        <taxon>Dikarya</taxon>
        <taxon>Ascomycota</taxon>
        <taxon>Pezizomycotina</taxon>
        <taxon>Eurotiomycetes</taxon>
        <taxon>Eurotiomycetidae</taxon>
        <taxon>Eurotiales</taxon>
        <taxon>Aspergillaceae</taxon>
        <taxon>Aspergillus</taxon>
        <taxon>Aspergillus subgen. Nidulantes</taxon>
    </lineage>
</organism>
<accession>A0ABR4KLI3</accession>
<dbReference type="RefSeq" id="XP_070900781.1">
    <property type="nucleotide sequence ID" value="XM_071049321.1"/>
</dbReference>
<comment type="caution">
    <text evidence="2">The sequence shown here is derived from an EMBL/GenBank/DDBJ whole genome shotgun (WGS) entry which is preliminary data.</text>
</comment>
<evidence type="ECO:0000256" key="1">
    <source>
        <dbReference type="SAM" id="MobiDB-lite"/>
    </source>
</evidence>
<feature type="region of interest" description="Disordered" evidence="1">
    <location>
        <begin position="1"/>
        <end position="30"/>
    </location>
</feature>
<reference evidence="2 3" key="1">
    <citation type="submission" date="2024-07" db="EMBL/GenBank/DDBJ databases">
        <title>Section-level genome sequencing and comparative genomics of Aspergillus sections Usti and Cavernicolus.</title>
        <authorList>
            <consortium name="Lawrence Berkeley National Laboratory"/>
            <person name="Nybo J.L."/>
            <person name="Vesth T.C."/>
            <person name="Theobald S."/>
            <person name="Frisvad J.C."/>
            <person name="Larsen T.O."/>
            <person name="Kjaerboelling I."/>
            <person name="Rothschild-Mancinelli K."/>
            <person name="Lyhne E.K."/>
            <person name="Kogle M.E."/>
            <person name="Barry K."/>
            <person name="Clum A."/>
            <person name="Na H."/>
            <person name="Ledsgaard L."/>
            <person name="Lin J."/>
            <person name="Lipzen A."/>
            <person name="Kuo A."/>
            <person name="Riley R."/>
            <person name="Mondo S."/>
            <person name="LaButti K."/>
            <person name="Haridas S."/>
            <person name="Pangalinan J."/>
            <person name="Salamov A.A."/>
            <person name="Simmons B.A."/>
            <person name="Magnuson J.K."/>
            <person name="Chen J."/>
            <person name="Drula E."/>
            <person name="Henrissat B."/>
            <person name="Wiebenga A."/>
            <person name="Lubbers R.J."/>
            <person name="Gomes A.C."/>
            <person name="Macurrencykelacurrency M.R."/>
            <person name="Stajich J."/>
            <person name="Grigoriev I.V."/>
            <person name="Mortensen U.H."/>
            <person name="De vries R.P."/>
            <person name="Baker S.E."/>
            <person name="Andersen M.R."/>
        </authorList>
    </citation>
    <scope>NUCLEOTIDE SEQUENCE [LARGE SCALE GENOMIC DNA]</scope>
    <source>
        <strain evidence="2 3">CBS 756.74</strain>
    </source>
</reference>
<protein>
    <submittedName>
        <fullName evidence="2">Uncharacterized protein</fullName>
    </submittedName>
</protein>
<keyword evidence="3" id="KW-1185">Reference proteome</keyword>
<dbReference type="Proteomes" id="UP001610444">
    <property type="component" value="Unassembled WGS sequence"/>
</dbReference>
<dbReference type="GeneID" id="98164485"/>
<sequence length="151" mass="16525">MILPMLRRENGAKGQKQTDAGVLKEGRSHGPDLLHEIQTSATRIMGSPESLRWLVAHSRCGKLWSGMPMSGASCSWGPASRIFRMPSLYICWKGSRTRTSCANAEIIGARLSGYSPTELPILAPFSRYLPCLLQATVTMYGVRGRSSLLSV</sequence>
<proteinExistence type="predicted"/>
<dbReference type="EMBL" id="JBFXLR010000014">
    <property type="protein sequence ID" value="KAL2853140.1"/>
    <property type="molecule type" value="Genomic_DNA"/>
</dbReference>
<gene>
    <name evidence="2" type="ORF">BJX68DRAFT_52069</name>
</gene>
<evidence type="ECO:0000313" key="3">
    <source>
        <dbReference type="Proteomes" id="UP001610444"/>
    </source>
</evidence>
<feature type="compositionally biased region" description="Basic and acidic residues" evidence="1">
    <location>
        <begin position="1"/>
        <end position="11"/>
    </location>
</feature>
<name>A0ABR4KLI3_9EURO</name>
<evidence type="ECO:0000313" key="2">
    <source>
        <dbReference type="EMBL" id="KAL2853140.1"/>
    </source>
</evidence>